<keyword evidence="1" id="KW-0812">Transmembrane</keyword>
<dbReference type="OrthoDB" id="5456419at2"/>
<sequence>MEKISLQFFLDKIDSAIVVPAMKIIKDLPPESMPIILTVAGAIGFLAALIAYLMLRSSSRKRGGGSNYTKNLISDFKDNGIIMDIANPESHENVLARAVITDIKEDRINLEIVDEMGLSQQSEFGQILMMFPPEKTETGSVNNFKTTIISLECKKEGCSRLSASIPYSFSSIIRRRHKRKRVIDQQFIRVKIWLGKPDTDDASFADSIPDLAVNSYDPRSGGHEDNEVINISNGGLAVSTPLILSENKFDTETDVLINIFMFNFRQKIFKPYWYAGKIRTVENIDRKSCRLGVGFTMSGSIRDENEQFIDWTEI</sequence>
<dbReference type="EMBL" id="FNGA01000004">
    <property type="protein sequence ID" value="SDL34407.1"/>
    <property type="molecule type" value="Genomic_DNA"/>
</dbReference>
<keyword evidence="1" id="KW-0472">Membrane</keyword>
<evidence type="ECO:0000313" key="2">
    <source>
        <dbReference type="EMBL" id="SDL34407.1"/>
    </source>
</evidence>
<reference evidence="3" key="1">
    <citation type="submission" date="2016-10" db="EMBL/GenBank/DDBJ databases">
        <authorList>
            <person name="Varghese N."/>
            <person name="Submissions S."/>
        </authorList>
    </citation>
    <scope>NUCLEOTIDE SEQUENCE [LARGE SCALE GENOMIC DNA]</scope>
    <source>
        <strain evidence="3">DSM 16995</strain>
    </source>
</reference>
<feature type="transmembrane region" description="Helical" evidence="1">
    <location>
        <begin position="35"/>
        <end position="55"/>
    </location>
</feature>
<evidence type="ECO:0000256" key="1">
    <source>
        <dbReference type="SAM" id="Phobius"/>
    </source>
</evidence>
<gene>
    <name evidence="2" type="ORF">SAMN05660337_2714</name>
</gene>
<dbReference type="RefSeq" id="WP_092162008.1">
    <property type="nucleotide sequence ID" value="NZ_FNGA01000004.1"/>
</dbReference>
<accession>A0A1G9J9X4</accession>
<organism evidence="2 3">
    <name type="scientific">Maridesulfovibrio ferrireducens</name>
    <dbReference type="NCBI Taxonomy" id="246191"/>
    <lineage>
        <taxon>Bacteria</taxon>
        <taxon>Pseudomonadati</taxon>
        <taxon>Thermodesulfobacteriota</taxon>
        <taxon>Desulfovibrionia</taxon>
        <taxon>Desulfovibrionales</taxon>
        <taxon>Desulfovibrionaceae</taxon>
        <taxon>Maridesulfovibrio</taxon>
    </lineage>
</organism>
<dbReference type="AlphaFoldDB" id="A0A1G9J9X4"/>
<keyword evidence="1" id="KW-1133">Transmembrane helix</keyword>
<evidence type="ECO:0008006" key="4">
    <source>
        <dbReference type="Google" id="ProtNLM"/>
    </source>
</evidence>
<protein>
    <recommendedName>
        <fullName evidence="4">PilZ domain-containing protein</fullName>
    </recommendedName>
</protein>
<proteinExistence type="predicted"/>
<keyword evidence="3" id="KW-1185">Reference proteome</keyword>
<dbReference type="Proteomes" id="UP000199053">
    <property type="component" value="Unassembled WGS sequence"/>
</dbReference>
<name>A0A1G9J9X4_9BACT</name>
<evidence type="ECO:0000313" key="3">
    <source>
        <dbReference type="Proteomes" id="UP000199053"/>
    </source>
</evidence>